<accession>S0FMW5</accession>
<dbReference type="SUPFAM" id="SSF55021">
    <property type="entry name" value="ACT-like"/>
    <property type="match status" value="1"/>
</dbReference>
<dbReference type="Pfam" id="PF01842">
    <property type="entry name" value="ACT"/>
    <property type="match status" value="1"/>
</dbReference>
<dbReference type="GO" id="GO:0051539">
    <property type="term" value="F:4 iron, 4 sulfur cluster binding"/>
    <property type="evidence" value="ECO:0007669"/>
    <property type="project" value="UniProtKB-UniRule"/>
</dbReference>
<evidence type="ECO:0000256" key="4">
    <source>
        <dbReference type="ARBA" id="ARBA00022432"/>
    </source>
</evidence>
<dbReference type="PANTHER" id="PTHR30182">
    <property type="entry name" value="L-SERINE DEHYDRATASE"/>
    <property type="match status" value="1"/>
</dbReference>
<evidence type="ECO:0000256" key="9">
    <source>
        <dbReference type="ARBA" id="ARBA00023239"/>
    </source>
</evidence>
<dbReference type="RefSeq" id="WP_004626100.1">
    <property type="nucleotide sequence ID" value="NZ_AORV01000035.1"/>
</dbReference>
<dbReference type="PANTHER" id="PTHR30182:SF12">
    <property type="entry name" value="L-SERINE DEHYDRATASE, BETA CHAIN-RELATED"/>
    <property type="match status" value="1"/>
</dbReference>
<dbReference type="AlphaFoldDB" id="S0FMW5"/>
<dbReference type="UniPathway" id="UPA00138"/>
<evidence type="ECO:0000256" key="8">
    <source>
        <dbReference type="ARBA" id="ARBA00023014"/>
    </source>
</evidence>
<comment type="caution">
    <text evidence="14">The sequence shown here is derived from an EMBL/GenBank/DDBJ whole genome shotgun (WGS) entry which is preliminary data.</text>
</comment>
<evidence type="ECO:0000256" key="3">
    <source>
        <dbReference type="ARBA" id="ARBA00008636"/>
    </source>
</evidence>
<reference evidence="14 15" key="1">
    <citation type="journal article" date="2013" name="Genome Announc.">
        <title>Draft Genome Sequence of the Cellulolytic, Mesophilic, Anaerobic Bacterium Clostridium termitidis Strain CT1112 (DSM 5398).</title>
        <authorList>
            <person name="Lal S."/>
            <person name="Ramachandran U."/>
            <person name="Zhang X."/>
            <person name="Munir R."/>
            <person name="Sparling R."/>
            <person name="Levin D.B."/>
        </authorList>
    </citation>
    <scope>NUCLEOTIDE SEQUENCE [LARGE SCALE GENOMIC DNA]</scope>
    <source>
        <strain evidence="14 15">CT1112</strain>
    </source>
</reference>
<keyword evidence="5 11" id="KW-0004">4Fe-4S</keyword>
<evidence type="ECO:0000313" key="14">
    <source>
        <dbReference type="EMBL" id="EMS71701.1"/>
    </source>
</evidence>
<comment type="cofactor">
    <cofactor evidence="1 12">
        <name>[4Fe-4S] cluster</name>
        <dbReference type="ChEBI" id="CHEBI:49883"/>
    </cofactor>
</comment>
<name>S0FMW5_RUMCE</name>
<dbReference type="InterPro" id="IPR051318">
    <property type="entry name" value="Fe-S_L-Ser"/>
</dbReference>
<evidence type="ECO:0000256" key="12">
    <source>
        <dbReference type="RuleBase" id="RU366059"/>
    </source>
</evidence>
<feature type="domain" description="ACT" evidence="13">
    <location>
        <begin position="151"/>
        <end position="223"/>
    </location>
</feature>
<dbReference type="InterPro" id="IPR045865">
    <property type="entry name" value="ACT-like_dom_sf"/>
</dbReference>
<evidence type="ECO:0000256" key="10">
    <source>
        <dbReference type="ARBA" id="ARBA00049406"/>
    </source>
</evidence>
<dbReference type="Proteomes" id="UP000014155">
    <property type="component" value="Unassembled WGS sequence"/>
</dbReference>
<keyword evidence="15" id="KW-1185">Reference proteome</keyword>
<dbReference type="GO" id="GO:0003941">
    <property type="term" value="F:L-serine ammonia-lyase activity"/>
    <property type="evidence" value="ECO:0007669"/>
    <property type="project" value="UniProtKB-UniRule"/>
</dbReference>
<dbReference type="eggNOG" id="COG1760">
    <property type="taxonomic scope" value="Bacteria"/>
</dbReference>
<dbReference type="STRING" id="1195236.CTER_2475"/>
<comment type="pathway">
    <text evidence="2 11">Carbohydrate biosynthesis; gluconeogenesis.</text>
</comment>
<protein>
    <recommendedName>
        <fullName evidence="11">L-serine deaminase</fullName>
    </recommendedName>
</protein>
<dbReference type="PATRIC" id="fig|1195236.3.peg.2790"/>
<dbReference type="GO" id="GO:0046872">
    <property type="term" value="F:metal ion binding"/>
    <property type="evidence" value="ECO:0007669"/>
    <property type="project" value="UniProtKB-UniRule"/>
</dbReference>
<evidence type="ECO:0000313" key="15">
    <source>
        <dbReference type="Proteomes" id="UP000014155"/>
    </source>
</evidence>
<comment type="similarity">
    <text evidence="3 11 12">Belongs to the iron-sulfur dependent L-serine dehydratase family.</text>
</comment>
<evidence type="ECO:0000256" key="6">
    <source>
        <dbReference type="ARBA" id="ARBA00022723"/>
    </source>
</evidence>
<dbReference type="SUPFAM" id="SSF143548">
    <property type="entry name" value="Serine metabolism enzymes domain"/>
    <property type="match status" value="1"/>
</dbReference>
<dbReference type="EMBL" id="AORV01000035">
    <property type="protein sequence ID" value="EMS71701.1"/>
    <property type="molecule type" value="Genomic_DNA"/>
</dbReference>
<dbReference type="InterPro" id="IPR002912">
    <property type="entry name" value="ACT_dom"/>
</dbReference>
<dbReference type="FunFam" id="3.30.70.260:FF:000008">
    <property type="entry name" value="D-3-phosphoglycerate dehydrogenase, chloroplastic"/>
    <property type="match status" value="1"/>
</dbReference>
<organism evidence="14 15">
    <name type="scientific">Ruminiclostridium cellobioparum subsp. termitidis CT1112</name>
    <dbReference type="NCBI Taxonomy" id="1195236"/>
    <lineage>
        <taxon>Bacteria</taxon>
        <taxon>Bacillati</taxon>
        <taxon>Bacillota</taxon>
        <taxon>Clostridia</taxon>
        <taxon>Eubacteriales</taxon>
        <taxon>Oscillospiraceae</taxon>
        <taxon>Ruminiclostridium</taxon>
    </lineage>
</organism>
<keyword evidence="9 11" id="KW-0456">Lyase</keyword>
<keyword evidence="8 11" id="KW-0411">Iron-sulfur</keyword>
<dbReference type="Pfam" id="PF03315">
    <property type="entry name" value="SDH_beta"/>
    <property type="match status" value="1"/>
</dbReference>
<dbReference type="CDD" id="cd04903">
    <property type="entry name" value="ACT_LSD"/>
    <property type="match status" value="1"/>
</dbReference>
<evidence type="ECO:0000256" key="7">
    <source>
        <dbReference type="ARBA" id="ARBA00023004"/>
    </source>
</evidence>
<sequence length="229" mass="25038">MIAIEISIFEVLGPIMIGPSSSHTAGAAKIARIARTVANEDVKRVVFGLHGSFAKTYKGHGTDKALVAGVLGMKEDDENIRNSFTIAELNGVDYQFREIDLTNAHDNSVLIEIIDSNNKYHKVIGASIGGGRILITNIDDFEVEIAAENPVIITRNKDKKGVISEITSLLAQNNINIAVMRVSRKEKGTEASTIIETDDEISHAIIDQLSQIEYVDDVKVMNFMDNKAL</sequence>
<dbReference type="NCBIfam" id="TIGR00719">
    <property type="entry name" value="sda_beta"/>
    <property type="match status" value="1"/>
</dbReference>
<evidence type="ECO:0000256" key="5">
    <source>
        <dbReference type="ARBA" id="ARBA00022485"/>
    </source>
</evidence>
<evidence type="ECO:0000259" key="13">
    <source>
        <dbReference type="PROSITE" id="PS51671"/>
    </source>
</evidence>
<gene>
    <name evidence="14" type="ORF">CTER_2475</name>
</gene>
<proteinExistence type="inferred from homology"/>
<dbReference type="InterPro" id="IPR005131">
    <property type="entry name" value="Ser_deHydtase_bsu"/>
</dbReference>
<dbReference type="GO" id="GO:0006094">
    <property type="term" value="P:gluconeogenesis"/>
    <property type="evidence" value="ECO:0007669"/>
    <property type="project" value="UniProtKB-UniRule"/>
</dbReference>
<evidence type="ECO:0000256" key="11">
    <source>
        <dbReference type="PIRNR" id="PIRNR036692"/>
    </source>
</evidence>
<keyword evidence="7 11" id="KW-0408">Iron</keyword>
<dbReference type="PROSITE" id="PS51671">
    <property type="entry name" value="ACT"/>
    <property type="match status" value="1"/>
</dbReference>
<dbReference type="PIRSF" id="PIRSF036692">
    <property type="entry name" value="SDH_B"/>
    <property type="match status" value="1"/>
</dbReference>
<comment type="catalytic activity">
    <reaction evidence="10 11 12">
        <text>L-serine = pyruvate + NH4(+)</text>
        <dbReference type="Rhea" id="RHEA:19169"/>
        <dbReference type="ChEBI" id="CHEBI:15361"/>
        <dbReference type="ChEBI" id="CHEBI:28938"/>
        <dbReference type="ChEBI" id="CHEBI:33384"/>
        <dbReference type="EC" id="4.3.1.17"/>
    </reaction>
</comment>
<dbReference type="InterPro" id="IPR029009">
    <property type="entry name" value="ASB_dom_sf"/>
</dbReference>
<evidence type="ECO:0000256" key="1">
    <source>
        <dbReference type="ARBA" id="ARBA00001966"/>
    </source>
</evidence>
<dbReference type="Gene3D" id="3.30.70.260">
    <property type="match status" value="1"/>
</dbReference>
<dbReference type="InterPro" id="IPR004643">
    <property type="entry name" value="Fe-S_L-Ser_bsu"/>
</dbReference>
<keyword evidence="4 11" id="KW-0312">Gluconeogenesis</keyword>
<keyword evidence="6 11" id="KW-0479">Metal-binding</keyword>
<evidence type="ECO:0000256" key="2">
    <source>
        <dbReference type="ARBA" id="ARBA00004742"/>
    </source>
</evidence>
<dbReference type="Gene3D" id="3.30.1330.90">
    <property type="entry name" value="D-3-phosphoglycerate dehydrogenase, domain 3"/>
    <property type="match status" value="1"/>
</dbReference>